<dbReference type="Proteomes" id="UP000763447">
    <property type="component" value="Unassembled WGS sequence"/>
</dbReference>
<evidence type="ECO:0000259" key="3">
    <source>
        <dbReference type="PROSITE" id="PS51186"/>
    </source>
</evidence>
<gene>
    <name evidence="4" type="ORF">HC026_00805</name>
</gene>
<feature type="domain" description="N-acetyltransferase" evidence="3">
    <location>
        <begin position="1"/>
        <end position="133"/>
    </location>
</feature>
<dbReference type="PANTHER" id="PTHR43072">
    <property type="entry name" value="N-ACETYLTRANSFERASE"/>
    <property type="match status" value="1"/>
</dbReference>
<dbReference type="PANTHER" id="PTHR43072:SF51">
    <property type="entry name" value="ABC SUPERFAMILY TRANSPORT PROTEIN"/>
    <property type="match status" value="1"/>
</dbReference>
<dbReference type="InterPro" id="IPR000182">
    <property type="entry name" value="GNAT_dom"/>
</dbReference>
<evidence type="ECO:0000256" key="1">
    <source>
        <dbReference type="ARBA" id="ARBA00022679"/>
    </source>
</evidence>
<dbReference type="PROSITE" id="PS51186">
    <property type="entry name" value="GNAT"/>
    <property type="match status" value="1"/>
</dbReference>
<sequence length="133" mass="15064">MVPEDYESAYQLWSRTPGMNLNSLDNSFEGIKKIIDRNPTLCYVAEDQQQIVGTLLGGTDGRKGYFYHTAIDEHYRGQHIGSQLIQSVLKGFKEQGVQKVGLFTTNDNPAGKAFWEHLGFSERSDITYLDKDI</sequence>
<organism evidence="4 5">
    <name type="scientific">Secundilactobacillus angelensis</name>
    <dbReference type="NCBI Taxonomy" id="2722706"/>
    <lineage>
        <taxon>Bacteria</taxon>
        <taxon>Bacillati</taxon>
        <taxon>Bacillota</taxon>
        <taxon>Bacilli</taxon>
        <taxon>Lactobacillales</taxon>
        <taxon>Lactobacillaceae</taxon>
        <taxon>Secundilactobacillus</taxon>
    </lineage>
</organism>
<reference evidence="4 5" key="1">
    <citation type="submission" date="2020-04" db="EMBL/GenBank/DDBJ databases">
        <title>A novel species of genus Lactobacillus that was isolated from fermented food Zha-chili.</title>
        <authorList>
            <person name="Zhang Z."/>
        </authorList>
    </citation>
    <scope>NUCLEOTIDE SEQUENCE [LARGE SCALE GENOMIC DNA]</scope>
    <source>
        <strain evidence="5">HBUAS51383</strain>
    </source>
</reference>
<keyword evidence="1" id="KW-0808">Transferase</keyword>
<protein>
    <submittedName>
        <fullName evidence="4">GNAT family N-acetyltransferase</fullName>
    </submittedName>
</protein>
<dbReference type="InterPro" id="IPR016181">
    <property type="entry name" value="Acyl_CoA_acyltransferase"/>
</dbReference>
<evidence type="ECO:0000313" key="5">
    <source>
        <dbReference type="Proteomes" id="UP000763447"/>
    </source>
</evidence>
<dbReference type="EMBL" id="JAAXLJ010000001">
    <property type="protein sequence ID" value="NLR17450.1"/>
    <property type="molecule type" value="Genomic_DNA"/>
</dbReference>
<dbReference type="Gene3D" id="3.40.630.30">
    <property type="match status" value="1"/>
</dbReference>
<proteinExistence type="predicted"/>
<keyword evidence="2" id="KW-0012">Acyltransferase</keyword>
<dbReference type="SUPFAM" id="SSF55729">
    <property type="entry name" value="Acyl-CoA N-acyltransferases (Nat)"/>
    <property type="match status" value="1"/>
</dbReference>
<accession>A0ABX1KVU1</accession>
<evidence type="ECO:0000256" key="2">
    <source>
        <dbReference type="ARBA" id="ARBA00023315"/>
    </source>
</evidence>
<dbReference type="CDD" id="cd04301">
    <property type="entry name" value="NAT_SF"/>
    <property type="match status" value="1"/>
</dbReference>
<dbReference type="Pfam" id="PF00583">
    <property type="entry name" value="Acetyltransf_1"/>
    <property type="match status" value="1"/>
</dbReference>
<keyword evidence="5" id="KW-1185">Reference proteome</keyword>
<name>A0ABX1KVU1_9LACO</name>
<evidence type="ECO:0000313" key="4">
    <source>
        <dbReference type="EMBL" id="NLR17450.1"/>
    </source>
</evidence>
<comment type="caution">
    <text evidence="4">The sequence shown here is derived from an EMBL/GenBank/DDBJ whole genome shotgun (WGS) entry which is preliminary data.</text>
</comment>